<dbReference type="Gene3D" id="1.10.1660.10">
    <property type="match status" value="1"/>
</dbReference>
<dbReference type="Gene3D" id="3.20.80.10">
    <property type="entry name" value="Regulatory factor, effector binding domain"/>
    <property type="match status" value="1"/>
</dbReference>
<dbReference type="PANTHER" id="PTHR30204">
    <property type="entry name" value="REDOX-CYCLING DRUG-SENSING TRANSCRIPTIONAL ACTIVATOR SOXR"/>
    <property type="match status" value="1"/>
</dbReference>
<evidence type="ECO:0000313" key="4">
    <source>
        <dbReference type="EMBL" id="CDS84465.1"/>
    </source>
</evidence>
<sequence length="272" mass="31338">MFKIGDFSKLSKISIRMLRHYDEIGLLTPSHTNKTNGYRYYSADQLSTTNRIHALKDMGFGLYSIKEILTEYNDKESLIKYLNIHHSQVKEQLEDTQKKLLKIETTIKRIGGNDIMKNYDVTIKNFAPKYMMTLRRVIPTYQDEGMLWHQAFLETKDQNVQIEPPKYSKAVFYDTGYKEDYVDVEVQVAVSGKYKDTEHVKFKTVPSVTAATAIVNGNFNQVADACEAIGNWISDNNYEVDGPMFNIYHVSPGNDSNPDNWVTEVCFPVKKK</sequence>
<dbReference type="InterPro" id="IPR047057">
    <property type="entry name" value="MerR_fam"/>
</dbReference>
<dbReference type="InterPro" id="IPR009061">
    <property type="entry name" value="DNA-bd_dom_put_sf"/>
</dbReference>
<gene>
    <name evidence="5" type="ORF">BN1095_430026</name>
    <name evidence="3" type="ORF">BN1096_290025</name>
    <name evidence="4" type="ORF">BN1097_290025</name>
</gene>
<dbReference type="Pfam" id="PF06445">
    <property type="entry name" value="GyrI-like"/>
    <property type="match status" value="1"/>
</dbReference>
<dbReference type="AlphaFoldDB" id="A0A069ATV6"/>
<dbReference type="PANTHER" id="PTHR30204:SF97">
    <property type="entry name" value="MERR FAMILY REGULATORY PROTEIN"/>
    <property type="match status" value="1"/>
</dbReference>
<dbReference type="InterPro" id="IPR010499">
    <property type="entry name" value="AraC_E-bd"/>
</dbReference>
<dbReference type="GO" id="GO:0003700">
    <property type="term" value="F:DNA-binding transcription factor activity"/>
    <property type="evidence" value="ECO:0007669"/>
    <property type="project" value="InterPro"/>
</dbReference>
<protein>
    <submittedName>
        <fullName evidence="5">Transcriptional regulator, MerR family</fullName>
    </submittedName>
</protein>
<dbReference type="RefSeq" id="WP_021390059.1">
    <property type="nucleotide sequence ID" value="NZ_BBYB01000015.1"/>
</dbReference>
<dbReference type="PROSITE" id="PS50937">
    <property type="entry name" value="HTH_MERR_2"/>
    <property type="match status" value="1"/>
</dbReference>
<dbReference type="Pfam" id="PF13411">
    <property type="entry name" value="MerR_1"/>
    <property type="match status" value="1"/>
</dbReference>
<dbReference type="EMBL" id="LK932479">
    <property type="protein sequence ID" value="CDS84016.1"/>
    <property type="molecule type" value="Genomic_DNA"/>
</dbReference>
<dbReference type="EMBL" id="LK932364">
    <property type="protein sequence ID" value="CDS84465.1"/>
    <property type="molecule type" value="Genomic_DNA"/>
</dbReference>
<dbReference type="InterPro" id="IPR011256">
    <property type="entry name" value="Reg_factor_effector_dom_sf"/>
</dbReference>
<evidence type="ECO:0000313" key="5">
    <source>
        <dbReference type="EMBL" id="CDT31575.1"/>
    </source>
</evidence>
<evidence type="ECO:0000256" key="1">
    <source>
        <dbReference type="ARBA" id="ARBA00023125"/>
    </source>
</evidence>
<dbReference type="EMBL" id="LK933105">
    <property type="protein sequence ID" value="CDT31575.1"/>
    <property type="molecule type" value="Genomic_DNA"/>
</dbReference>
<proteinExistence type="predicted"/>
<feature type="domain" description="HTH merR-type" evidence="2">
    <location>
        <begin position="1"/>
        <end position="71"/>
    </location>
</feature>
<dbReference type="InterPro" id="IPR029442">
    <property type="entry name" value="GyrI-like"/>
</dbReference>
<organism evidence="5">
    <name type="scientific">Clostridioides difficile</name>
    <name type="common">Peptoclostridium difficile</name>
    <dbReference type="NCBI Taxonomy" id="1496"/>
    <lineage>
        <taxon>Bacteria</taxon>
        <taxon>Bacillati</taxon>
        <taxon>Bacillota</taxon>
        <taxon>Clostridia</taxon>
        <taxon>Peptostreptococcales</taxon>
        <taxon>Peptostreptococcaceae</taxon>
        <taxon>Clostridioides</taxon>
    </lineage>
</organism>
<dbReference type="GO" id="GO:0003677">
    <property type="term" value="F:DNA binding"/>
    <property type="evidence" value="ECO:0007669"/>
    <property type="project" value="UniProtKB-KW"/>
</dbReference>
<evidence type="ECO:0000313" key="3">
    <source>
        <dbReference type="EMBL" id="CDS84016.1"/>
    </source>
</evidence>
<dbReference type="SUPFAM" id="SSF55136">
    <property type="entry name" value="Probable bacterial effector-binding domain"/>
    <property type="match status" value="1"/>
</dbReference>
<name>A0A069ATV6_CLODI</name>
<accession>A0A069ATV6</accession>
<dbReference type="InterPro" id="IPR000551">
    <property type="entry name" value="MerR-type_HTH_dom"/>
</dbReference>
<dbReference type="CDD" id="cd01107">
    <property type="entry name" value="HTH_BmrR"/>
    <property type="match status" value="1"/>
</dbReference>
<dbReference type="SMART" id="SM00871">
    <property type="entry name" value="AraC_E_bind"/>
    <property type="match status" value="1"/>
</dbReference>
<dbReference type="SMART" id="SM00422">
    <property type="entry name" value="HTH_MERR"/>
    <property type="match status" value="1"/>
</dbReference>
<keyword evidence="1" id="KW-0238">DNA-binding</keyword>
<dbReference type="SUPFAM" id="SSF46955">
    <property type="entry name" value="Putative DNA-binding domain"/>
    <property type="match status" value="1"/>
</dbReference>
<reference evidence="5" key="1">
    <citation type="submission" date="2014-07" db="EMBL/GenBank/DDBJ databases">
        <authorList>
            <person name="Monot Marc"/>
        </authorList>
    </citation>
    <scope>NUCLEOTIDE SEQUENCE</scope>
    <source>
        <strain evidence="5">7032989</strain>
        <strain evidence="4">7032994</strain>
    </source>
</reference>
<evidence type="ECO:0000259" key="2">
    <source>
        <dbReference type="PROSITE" id="PS50937"/>
    </source>
</evidence>